<accession>A0ACB7XKD4</accession>
<keyword evidence="2" id="KW-1185">Reference proteome</keyword>
<protein>
    <submittedName>
        <fullName evidence="1">Uncharacterized protein</fullName>
    </submittedName>
</protein>
<organism evidence="1 2">
    <name type="scientific">Vaccinium darrowii</name>
    <dbReference type="NCBI Taxonomy" id="229202"/>
    <lineage>
        <taxon>Eukaryota</taxon>
        <taxon>Viridiplantae</taxon>
        <taxon>Streptophyta</taxon>
        <taxon>Embryophyta</taxon>
        <taxon>Tracheophyta</taxon>
        <taxon>Spermatophyta</taxon>
        <taxon>Magnoliopsida</taxon>
        <taxon>eudicotyledons</taxon>
        <taxon>Gunneridae</taxon>
        <taxon>Pentapetalae</taxon>
        <taxon>asterids</taxon>
        <taxon>Ericales</taxon>
        <taxon>Ericaceae</taxon>
        <taxon>Vaccinioideae</taxon>
        <taxon>Vaccinieae</taxon>
        <taxon>Vaccinium</taxon>
    </lineage>
</organism>
<dbReference type="Proteomes" id="UP000828048">
    <property type="component" value="Chromosome 10"/>
</dbReference>
<gene>
    <name evidence="1" type="ORF">Vadar_027666</name>
</gene>
<sequence length="283" mass="30577">MSPLLISVHLLLTLSLRPPSHSLTCTSQNFTNNKLYSHCLDLPSLSSYLHYTYTPSTSSLSIAFLTPRATSSGWISWAINPTSTGMIGSQAFLAFKANNGFLTVQPYSISSYSSLVMGNLSFEVGEIGAEYSGGLMTIFATFSLPVEWGTKVNQVWQVGPSVTDGFPDKHAFQAANLNSRGTLDLLTGETTSGGAKHPEAKRTGLNILYALFPTTPNCLLPVVPVFVKLAGQDKGTLLSSPSSEEKIRKVDSGPELQTEYDFLPDDIGVSMSDRDACIDRCPY</sequence>
<reference evidence="1 2" key="1">
    <citation type="journal article" date="2021" name="Hortic Res">
        <title>High-quality reference genome and annotation aids understanding of berry development for evergreen blueberry (Vaccinium darrowii).</title>
        <authorList>
            <person name="Yu J."/>
            <person name="Hulse-Kemp A.M."/>
            <person name="Babiker E."/>
            <person name="Staton M."/>
        </authorList>
    </citation>
    <scope>NUCLEOTIDE SEQUENCE [LARGE SCALE GENOMIC DNA]</scope>
    <source>
        <strain evidence="2">cv. NJ 8807/NJ 8810</strain>
        <tissue evidence="1">Young leaf</tissue>
    </source>
</reference>
<comment type="caution">
    <text evidence="1">The sequence shown here is derived from an EMBL/GenBank/DDBJ whole genome shotgun (WGS) entry which is preliminary data.</text>
</comment>
<dbReference type="EMBL" id="CM037160">
    <property type="protein sequence ID" value="KAH7841257.1"/>
    <property type="molecule type" value="Genomic_DNA"/>
</dbReference>
<evidence type="ECO:0000313" key="2">
    <source>
        <dbReference type="Proteomes" id="UP000828048"/>
    </source>
</evidence>
<name>A0ACB7XKD4_9ERIC</name>
<proteinExistence type="predicted"/>
<evidence type="ECO:0000313" key="1">
    <source>
        <dbReference type="EMBL" id="KAH7841257.1"/>
    </source>
</evidence>